<organism evidence="2 3">
    <name type="scientific">Panicum virgatum</name>
    <name type="common">Blackwell switchgrass</name>
    <dbReference type="NCBI Taxonomy" id="38727"/>
    <lineage>
        <taxon>Eukaryota</taxon>
        <taxon>Viridiplantae</taxon>
        <taxon>Streptophyta</taxon>
        <taxon>Embryophyta</taxon>
        <taxon>Tracheophyta</taxon>
        <taxon>Spermatophyta</taxon>
        <taxon>Magnoliopsida</taxon>
        <taxon>Liliopsida</taxon>
        <taxon>Poales</taxon>
        <taxon>Poaceae</taxon>
        <taxon>PACMAD clade</taxon>
        <taxon>Panicoideae</taxon>
        <taxon>Panicodae</taxon>
        <taxon>Paniceae</taxon>
        <taxon>Panicinae</taxon>
        <taxon>Panicum</taxon>
        <taxon>Panicum sect. Hiantes</taxon>
    </lineage>
</organism>
<dbReference type="EMBL" id="CM029045">
    <property type="protein sequence ID" value="KAG2598116.1"/>
    <property type="molecule type" value="Genomic_DNA"/>
</dbReference>
<reference evidence="2" key="1">
    <citation type="submission" date="2020-05" db="EMBL/GenBank/DDBJ databases">
        <title>WGS assembly of Panicum virgatum.</title>
        <authorList>
            <person name="Lovell J.T."/>
            <person name="Jenkins J."/>
            <person name="Shu S."/>
            <person name="Juenger T.E."/>
            <person name="Schmutz J."/>
        </authorList>
    </citation>
    <scope>NUCLEOTIDE SEQUENCE</scope>
    <source>
        <strain evidence="2">AP13</strain>
    </source>
</reference>
<feature type="region of interest" description="Disordered" evidence="1">
    <location>
        <begin position="143"/>
        <end position="162"/>
    </location>
</feature>
<accession>A0A8T0SP86</accession>
<sequence>MAILPLSIYFFSQFIFTPYPFFLPTSNRPQQVRPLLPLGPGATGNSAPSHPARPRHQQLCPPPPAVPRRRWHLCPLLSLGRGGAGNSVPLLQLGRGGAGTSAPSSSSAAVAPAPPPSSCSAMAAPAAPLCSSCSCRGATILRPRRGPPPPRPTLPRLGSRHRPASCSWRGWPSSVRTSREETQCAREGEARRKKGLLQLAEERARTGLL</sequence>
<proteinExistence type="predicted"/>
<evidence type="ECO:0000256" key="1">
    <source>
        <dbReference type="SAM" id="MobiDB-lite"/>
    </source>
</evidence>
<name>A0A8T0SP86_PANVG</name>
<dbReference type="AlphaFoldDB" id="A0A8T0SP86"/>
<keyword evidence="3" id="KW-1185">Reference proteome</keyword>
<evidence type="ECO:0000313" key="3">
    <source>
        <dbReference type="Proteomes" id="UP000823388"/>
    </source>
</evidence>
<protein>
    <submittedName>
        <fullName evidence="2">Uncharacterized protein</fullName>
    </submittedName>
</protein>
<dbReference type="Proteomes" id="UP000823388">
    <property type="component" value="Chromosome 5K"/>
</dbReference>
<feature type="region of interest" description="Disordered" evidence="1">
    <location>
        <begin position="33"/>
        <end position="64"/>
    </location>
</feature>
<gene>
    <name evidence="2" type="ORF">PVAP13_5KG299807</name>
</gene>
<evidence type="ECO:0000313" key="2">
    <source>
        <dbReference type="EMBL" id="KAG2598116.1"/>
    </source>
</evidence>
<comment type="caution">
    <text evidence="2">The sequence shown here is derived from an EMBL/GenBank/DDBJ whole genome shotgun (WGS) entry which is preliminary data.</text>
</comment>